<proteinExistence type="predicted"/>
<evidence type="ECO:0000313" key="2">
    <source>
        <dbReference type="Proteomes" id="UP000325945"/>
    </source>
</evidence>
<evidence type="ECO:0000313" key="1">
    <source>
        <dbReference type="EMBL" id="KAE8324355.1"/>
    </source>
</evidence>
<sequence>MPTCPFDFLDTNPVPRGGFSSAWESRGNYVRRTGKKHFRHSVNLLFYSLLRYALTQPRFIIFSPSNFRPTTTLSPFYSLSPSPKPTTFSG</sequence>
<dbReference type="Proteomes" id="UP000325945">
    <property type="component" value="Unassembled WGS sequence"/>
</dbReference>
<reference evidence="2" key="1">
    <citation type="submission" date="2019-04" db="EMBL/GenBank/DDBJ databases">
        <title>Friends and foes A comparative genomics studyof 23 Aspergillus species from section Flavi.</title>
        <authorList>
            <consortium name="DOE Joint Genome Institute"/>
            <person name="Kjaerbolling I."/>
            <person name="Vesth T."/>
            <person name="Frisvad J.C."/>
            <person name="Nybo J.L."/>
            <person name="Theobald S."/>
            <person name="Kildgaard S."/>
            <person name="Isbrandt T."/>
            <person name="Kuo A."/>
            <person name="Sato A."/>
            <person name="Lyhne E.K."/>
            <person name="Kogle M.E."/>
            <person name="Wiebenga A."/>
            <person name="Kun R.S."/>
            <person name="Lubbers R.J."/>
            <person name="Makela M.R."/>
            <person name="Barry K."/>
            <person name="Chovatia M."/>
            <person name="Clum A."/>
            <person name="Daum C."/>
            <person name="Haridas S."/>
            <person name="He G."/>
            <person name="LaButti K."/>
            <person name="Lipzen A."/>
            <person name="Mondo S."/>
            <person name="Riley R."/>
            <person name="Salamov A."/>
            <person name="Simmons B.A."/>
            <person name="Magnuson J.K."/>
            <person name="Henrissat B."/>
            <person name="Mortensen U.H."/>
            <person name="Larsen T.O."/>
            <person name="Devries R.P."/>
            <person name="Grigoriev I.V."/>
            <person name="Machida M."/>
            <person name="Baker S.E."/>
            <person name="Andersen M.R."/>
        </authorList>
    </citation>
    <scope>NUCLEOTIDE SEQUENCE [LARGE SCALE GENOMIC DNA]</scope>
    <source>
        <strain evidence="2">CBS 130017</strain>
    </source>
</reference>
<organism evidence="1 2">
    <name type="scientific">Aspergillus sergii</name>
    <dbReference type="NCBI Taxonomy" id="1034303"/>
    <lineage>
        <taxon>Eukaryota</taxon>
        <taxon>Fungi</taxon>
        <taxon>Dikarya</taxon>
        <taxon>Ascomycota</taxon>
        <taxon>Pezizomycotina</taxon>
        <taxon>Eurotiomycetes</taxon>
        <taxon>Eurotiomycetidae</taxon>
        <taxon>Eurotiales</taxon>
        <taxon>Aspergillaceae</taxon>
        <taxon>Aspergillus</taxon>
        <taxon>Aspergillus subgen. Circumdati</taxon>
    </lineage>
</organism>
<gene>
    <name evidence="1" type="ORF">BDV39DRAFT_120644</name>
</gene>
<dbReference type="EMBL" id="ML741819">
    <property type="protein sequence ID" value="KAE8324355.1"/>
    <property type="molecule type" value="Genomic_DNA"/>
</dbReference>
<protein>
    <submittedName>
        <fullName evidence="1">Uncharacterized protein</fullName>
    </submittedName>
</protein>
<keyword evidence="2" id="KW-1185">Reference proteome</keyword>
<name>A0A5N6WTX1_9EURO</name>
<dbReference type="AlphaFoldDB" id="A0A5N6WTX1"/>
<accession>A0A5N6WTX1</accession>